<protein>
    <submittedName>
        <fullName evidence="1">Uncharacterized protein</fullName>
    </submittedName>
</protein>
<comment type="caution">
    <text evidence="1">The sequence shown here is derived from an EMBL/GenBank/DDBJ whole genome shotgun (WGS) entry which is preliminary data.</text>
</comment>
<organism evidence="1 2">
    <name type="scientific">Clitoria ternatea</name>
    <name type="common">Butterfly pea</name>
    <dbReference type="NCBI Taxonomy" id="43366"/>
    <lineage>
        <taxon>Eukaryota</taxon>
        <taxon>Viridiplantae</taxon>
        <taxon>Streptophyta</taxon>
        <taxon>Embryophyta</taxon>
        <taxon>Tracheophyta</taxon>
        <taxon>Spermatophyta</taxon>
        <taxon>Magnoliopsida</taxon>
        <taxon>eudicotyledons</taxon>
        <taxon>Gunneridae</taxon>
        <taxon>Pentapetalae</taxon>
        <taxon>rosids</taxon>
        <taxon>fabids</taxon>
        <taxon>Fabales</taxon>
        <taxon>Fabaceae</taxon>
        <taxon>Papilionoideae</taxon>
        <taxon>50 kb inversion clade</taxon>
        <taxon>NPAAA clade</taxon>
        <taxon>indigoferoid/millettioid clade</taxon>
        <taxon>Phaseoleae</taxon>
        <taxon>Clitoria</taxon>
    </lineage>
</organism>
<keyword evidence="2" id="KW-1185">Reference proteome</keyword>
<gene>
    <name evidence="1" type="ORF">RJT34_01647</name>
</gene>
<evidence type="ECO:0000313" key="1">
    <source>
        <dbReference type="EMBL" id="KAK7317425.1"/>
    </source>
</evidence>
<dbReference type="EMBL" id="JAYKXN010000001">
    <property type="protein sequence ID" value="KAK7317425.1"/>
    <property type="molecule type" value="Genomic_DNA"/>
</dbReference>
<dbReference type="Proteomes" id="UP001359559">
    <property type="component" value="Unassembled WGS sequence"/>
</dbReference>
<evidence type="ECO:0000313" key="2">
    <source>
        <dbReference type="Proteomes" id="UP001359559"/>
    </source>
</evidence>
<accession>A0AAN9KGF2</accession>
<name>A0AAN9KGF2_CLITE</name>
<sequence>MKRILWKQCDTLGNRIMDLNGGEERRIRWRRKITQIESVDEAIMIGRREEKGIRVRGESGESLKSFDFLQIDDGFLDFIEQIILGGIEGGAFRGVLNVDNGDKVRGLVDLGIVFLDLPCVFGLMLNLLELKETVRGIFFIF</sequence>
<reference evidence="1 2" key="1">
    <citation type="submission" date="2024-01" db="EMBL/GenBank/DDBJ databases">
        <title>The genomes of 5 underutilized Papilionoideae crops provide insights into root nodulation and disease resistance.</title>
        <authorList>
            <person name="Yuan L."/>
        </authorList>
    </citation>
    <scope>NUCLEOTIDE SEQUENCE [LARGE SCALE GENOMIC DNA]</scope>
    <source>
        <strain evidence="1">LY-2023</strain>
        <tissue evidence="1">Leaf</tissue>
    </source>
</reference>
<dbReference type="AlphaFoldDB" id="A0AAN9KGF2"/>
<proteinExistence type="predicted"/>